<keyword evidence="2" id="KW-1185">Reference proteome</keyword>
<sequence length="220" mass="26256">MNQILNYHILKDRHRELRDDFPQALSLRTHRALSWLHRAEQESHDDDARFIFLWIAFNSAYANELHDDLRFSETRLFLHFLGRLIENDKEGRLYEIVWKEFPNAIRLLLDNRYVFQPFWEYQKGCMAKEGWERKFQRSKESAMRALGKSDTRKVLLVVFERLYVLRNQLFHGSATWNSSTNRTQLKQATAILDQLVPTIISIMLDSGNQLWGDPRYPVVD</sequence>
<protein>
    <recommendedName>
        <fullName evidence="3">Apea-like HEPN domain-containing protein</fullName>
    </recommendedName>
</protein>
<dbReference type="AlphaFoldDB" id="A0A7U6GJW0"/>
<evidence type="ECO:0000313" key="2">
    <source>
        <dbReference type="Proteomes" id="UP000031631"/>
    </source>
</evidence>
<reference evidence="1 2" key="1">
    <citation type="journal article" date="2014" name="PLoS ONE">
        <title>Physiological and genomic features of a novel sulfur-oxidizing gammaproteobacterium belonging to a previously uncultivated symbiotic lineage isolated from a hydrothermal vent.</title>
        <authorList>
            <person name="Nunoura T."/>
            <person name="Takaki Y."/>
            <person name="Kazama H."/>
            <person name="Kakuta J."/>
            <person name="Shimamura S."/>
            <person name="Makita H."/>
            <person name="Hirai M."/>
            <person name="Miyazaki M."/>
            <person name="Takai K."/>
        </authorList>
    </citation>
    <scope>NUCLEOTIDE SEQUENCE [LARGE SCALE GENOMIC DNA]</scope>
    <source>
        <strain evidence="1 2">Hiromi1</strain>
    </source>
</reference>
<dbReference type="EMBL" id="AP012273">
    <property type="protein sequence ID" value="BAO44987.1"/>
    <property type="molecule type" value="Genomic_DNA"/>
</dbReference>
<gene>
    <name evidence="1" type="ORF">TBH_C2073</name>
</gene>
<proteinExistence type="predicted"/>
<evidence type="ECO:0000313" key="1">
    <source>
        <dbReference type="EMBL" id="BAO44987.1"/>
    </source>
</evidence>
<organism evidence="1 2">
    <name type="scientific">Thiolapillus brandeum</name>
    <dbReference type="NCBI Taxonomy" id="1076588"/>
    <lineage>
        <taxon>Bacteria</taxon>
        <taxon>Pseudomonadati</taxon>
        <taxon>Pseudomonadota</taxon>
        <taxon>Gammaproteobacteria</taxon>
        <taxon>Chromatiales</taxon>
        <taxon>Sedimenticolaceae</taxon>
        <taxon>Thiolapillus</taxon>
    </lineage>
</organism>
<accession>A0A7U6GJW0</accession>
<dbReference type="Proteomes" id="UP000031631">
    <property type="component" value="Chromosome"/>
</dbReference>
<evidence type="ECO:0008006" key="3">
    <source>
        <dbReference type="Google" id="ProtNLM"/>
    </source>
</evidence>
<dbReference type="RefSeq" id="WP_223212044.1">
    <property type="nucleotide sequence ID" value="NZ_AP012273.1"/>
</dbReference>
<dbReference type="KEGG" id="tbn:TBH_C2073"/>
<name>A0A7U6GJW0_9GAMM</name>